<evidence type="ECO:0000256" key="14">
    <source>
        <dbReference type="ARBA" id="ARBA00022813"/>
    </source>
</evidence>
<dbReference type="InterPro" id="IPR020974">
    <property type="entry name" value="CPD_dom"/>
</dbReference>
<evidence type="ECO:0000313" key="25">
    <source>
        <dbReference type="EMBL" id="ASX26688.1"/>
    </source>
</evidence>
<feature type="compositionally biased region" description="Polar residues" evidence="22">
    <location>
        <begin position="13"/>
        <end position="27"/>
    </location>
</feature>
<comment type="cofactor">
    <cofactor evidence="1">
        <name>Mg(2+)</name>
        <dbReference type="ChEBI" id="CHEBI:18420"/>
    </cofactor>
</comment>
<evidence type="ECO:0000256" key="19">
    <source>
        <dbReference type="ARBA" id="ARBA00023136"/>
    </source>
</evidence>
<evidence type="ECO:0000259" key="24">
    <source>
        <dbReference type="PROSITE" id="PS51771"/>
    </source>
</evidence>
<evidence type="ECO:0000256" key="3">
    <source>
        <dbReference type="ARBA" id="ARBA00004613"/>
    </source>
</evidence>
<dbReference type="CDD" id="cd14729">
    <property type="entry name" value="RtxA-like"/>
    <property type="match status" value="1"/>
</dbReference>
<keyword evidence="17" id="KW-0843">Virulence</keyword>
<dbReference type="GO" id="GO:0008234">
    <property type="term" value="F:cysteine-type peptidase activity"/>
    <property type="evidence" value="ECO:0007669"/>
    <property type="project" value="UniProtKB-KW"/>
</dbReference>
<dbReference type="InterPro" id="IPR013517">
    <property type="entry name" value="FG-GAP"/>
</dbReference>
<organism evidence="25 26">
    <name type="scientific">Candidatus Hamiltonella defensa</name>
    <name type="common">Bemisia tabaci</name>
    <dbReference type="NCBI Taxonomy" id="672795"/>
    <lineage>
        <taxon>Bacteria</taxon>
        <taxon>Pseudomonadati</taxon>
        <taxon>Pseudomonadota</taxon>
        <taxon>Gammaproteobacteria</taxon>
        <taxon>Enterobacterales</taxon>
        <taxon>Enterobacteriaceae</taxon>
        <taxon>aphid secondary symbionts</taxon>
        <taxon>Candidatus Williamhamiltonella</taxon>
    </lineage>
</organism>
<evidence type="ECO:0000313" key="26">
    <source>
        <dbReference type="Proteomes" id="UP000216438"/>
    </source>
</evidence>
<dbReference type="Gene3D" id="3.40.50.11550">
    <property type="match status" value="1"/>
</dbReference>
<dbReference type="SUPFAM" id="SSF69318">
    <property type="entry name" value="Integrin alpha N-terminal domain"/>
    <property type="match status" value="1"/>
</dbReference>
<evidence type="ECO:0000256" key="9">
    <source>
        <dbReference type="ARBA" id="ARBA00022723"/>
    </source>
</evidence>
<dbReference type="Gene3D" id="2.130.10.130">
    <property type="entry name" value="Integrin alpha, N-terminal"/>
    <property type="match status" value="1"/>
</dbReference>
<dbReference type="PROSITE" id="PS51771">
    <property type="entry name" value="CGT_MARTX_CPD"/>
    <property type="match status" value="1"/>
</dbReference>
<evidence type="ECO:0000256" key="12">
    <source>
        <dbReference type="ARBA" id="ARBA00022801"/>
    </source>
</evidence>
<keyword evidence="6" id="KW-0800">Toxin</keyword>
<reference evidence="26" key="1">
    <citation type="submission" date="2016-06" db="EMBL/GenBank/DDBJ databases">
        <authorList>
            <person name="Chen W."/>
            <person name="Hasegawa D.K."/>
        </authorList>
    </citation>
    <scope>NUCLEOTIDE SEQUENCE [LARGE SCALE GENOMIC DNA]</scope>
    <source>
        <strain evidence="26">MEAM1</strain>
    </source>
</reference>
<evidence type="ECO:0000256" key="7">
    <source>
        <dbReference type="ARBA" id="ARBA00022670"/>
    </source>
</evidence>
<dbReference type="InterPro" id="IPR038383">
    <property type="entry name" value="CPD_dom_sf"/>
</dbReference>
<evidence type="ECO:0000256" key="5">
    <source>
        <dbReference type="ARBA" id="ARBA00022525"/>
    </source>
</evidence>
<dbReference type="GO" id="GO:0046872">
    <property type="term" value="F:metal ion binding"/>
    <property type="evidence" value="ECO:0007669"/>
    <property type="project" value="UniProtKB-KW"/>
</dbReference>
<feature type="domain" description="Peptidase C80" evidence="24">
    <location>
        <begin position="362"/>
        <end position="547"/>
    </location>
</feature>
<keyword evidence="12" id="KW-0378">Hydrolase</keyword>
<dbReference type="CDD" id="cd20501">
    <property type="entry name" value="C80_RtxA-like"/>
    <property type="match status" value="1"/>
</dbReference>
<accession>A0A249DYS7</accession>
<keyword evidence="14" id="KW-0068">Autocatalytic cleavage</keyword>
<keyword evidence="23" id="KW-1133">Transmembrane helix</keyword>
<evidence type="ECO:0000256" key="8">
    <source>
        <dbReference type="ARBA" id="ARBA00022679"/>
    </source>
</evidence>
<dbReference type="RefSeq" id="WP_095591382.1">
    <property type="nucleotide sequence ID" value="NZ_CP016303.1"/>
</dbReference>
<evidence type="ECO:0000256" key="21">
    <source>
        <dbReference type="ARBA" id="ARBA00023586"/>
    </source>
</evidence>
<dbReference type="InterPro" id="IPR049824">
    <property type="entry name" value="RtxA-like_C80"/>
</dbReference>
<dbReference type="GO" id="GO:0005576">
    <property type="term" value="C:extracellular region"/>
    <property type="evidence" value="ECO:0007669"/>
    <property type="project" value="UniProtKB-SubCell"/>
</dbReference>
<proteinExistence type="predicted"/>
<keyword evidence="18" id="KW-0446">Lipid-binding</keyword>
<keyword evidence="16" id="KW-1043">Host membrane</keyword>
<name>A0A249DYS7_9ENTR</name>
<evidence type="ECO:0000256" key="16">
    <source>
        <dbReference type="ARBA" id="ARBA00022870"/>
    </source>
</evidence>
<evidence type="ECO:0000256" key="20">
    <source>
        <dbReference type="ARBA" id="ARBA00023200"/>
    </source>
</evidence>
<keyword evidence="7" id="KW-0645">Protease</keyword>
<sequence>MGNSVSARHIREANQQMTSSNSESSEIGNDLKQYEITNTENRDLIEKKILKLARVDGKSFNPEYLHFDSDSAMEDLFKKRTRLQKDAKLYFKEKSIQGRSEFHLSLFANQGKTAESISIKELLRNNRGLVIGESHSELTSKKLLIDNMKILASKGVKVLYLEHLFSDLHQEYLDKYFNTGKMPKQLHEYLKILDHGHNTDPSGQYTFFKLVEAAKNAKIKIIAIDCAASYINEGINSRDKSKTRIQMINYFAEKIISQDVKNNNKKWIAFVGNTHTNTMHDTLGLAELTNVIGIRVEDSNENNLSIDPGKNIEGIENIQRPGKIFIKADLLLKINVNFHDQINIERLPIAPSMEHSHTVSDKSFSEAESRFAGQIIVELEEDRVVSDAAKKLAVKHSERSLIIQLKQDGGYEVVQGDPYLLRGDLRWQVVGHGREGANEGYPGTFGGLSAQELSNQLITLNAQLKKQFRLNPRPKYISLVGCSLAAAGVEEKSYAQHLGEALKHQAGWQMDIGARRLPVRVNAQGRKFSVVNEAASEEMPDKVVFSWTPEGELVVQKTRFSDRVTGVLSEETLSSWEPPLDSVVEARSALASLQTGSGDTPPALDRSSDTGEISLSRKALHQMGAMVEGQPLSPEHFTKGNVVEKLRFDAQRLAFYLHHADGGELSSQQAVRFLKQQLDVKSAPSLLEGDDKASTMVALEQLNRIHQHVQRGATAMTSSLDIPPALWGSLKSVRAPAGGARLNRLSARAGLGMQGYGYLRGLRDIKRYSEMLNQRGLTEEDRSKLTFEHHLAIASFSSNIGIDATQSGLGQYGRRLVQNGIPSGVGMNVARFGGPLLGALSSGFDMVQAYRAFSELPGTAEPKARQDLIVNGALSVAGATLNIGMAIAFAVGGQATLLAGPAGLIMGTGLVLGGMIYSAVRQVEELKQWVELSVLEELDSGWRLFSGGYLAPELANQVSRHQMLAHAQAEHEKAQTAQSQTLLLSHGQIEKVYSSRGKILLTPQRYKKIVAHHVGMEEERVHPDEIPQGKRALSDKLNRLKSNLLISGEMTVEDSDYEYYSPTVTSRDDRSEADIMMTLSEGHRQSLGRFVDENTQSLTASLEMKGRHRAPVALGDFNGDGRPDIGYFSPEGLFFLFADENGAYGPVKKMATKNTFYHGPYATHVRHLVGDINGDGLDDIMFFLDSRDPVQILLGQPTEDFVFKTIKDVKLPSLSQAAPVLTDVNGDGHPDWVSLVKNRLYVHYGDEAGMLGVPEEVSHPDDPLRSAQYLHHLSGISMGTAWEIFFL</sequence>
<evidence type="ECO:0000256" key="1">
    <source>
        <dbReference type="ARBA" id="ARBA00001946"/>
    </source>
</evidence>
<keyword evidence="19 23" id="KW-0472">Membrane</keyword>
<dbReference type="Pfam" id="PF11713">
    <property type="entry name" value="Peptidase_C80"/>
    <property type="match status" value="1"/>
</dbReference>
<keyword evidence="15" id="KW-0460">Magnesium</keyword>
<evidence type="ECO:0000256" key="18">
    <source>
        <dbReference type="ARBA" id="ARBA00023121"/>
    </source>
</evidence>
<evidence type="ECO:0000256" key="22">
    <source>
        <dbReference type="SAM" id="MobiDB-lite"/>
    </source>
</evidence>
<dbReference type="SUPFAM" id="SSF159501">
    <property type="entry name" value="EreA/ChaN-like"/>
    <property type="match status" value="1"/>
</dbReference>
<evidence type="ECO:0000256" key="23">
    <source>
        <dbReference type="SAM" id="Phobius"/>
    </source>
</evidence>
<dbReference type="GO" id="GO:0016740">
    <property type="term" value="F:transferase activity"/>
    <property type="evidence" value="ECO:0007669"/>
    <property type="project" value="UniProtKB-KW"/>
</dbReference>
<dbReference type="GO" id="GO:0044164">
    <property type="term" value="C:host cell cytosol"/>
    <property type="evidence" value="ECO:0007669"/>
    <property type="project" value="UniProtKB-SubCell"/>
</dbReference>
<dbReference type="InterPro" id="IPR028994">
    <property type="entry name" value="Integrin_alpha_N"/>
</dbReference>
<reference evidence="25 26" key="2">
    <citation type="submission" date="2017-09" db="EMBL/GenBank/DDBJ databases">
        <title>The genome of whitefly Bemisia tabaci, a global crop pest, provides novel insights into virus transmission, host adaptation and insecticide resistance.</title>
        <authorList>
            <person name="Kaur N."/>
            <person name="Kliot A."/>
            <person name="Pinheiro P.V."/>
            <person name="Luan J."/>
            <person name="Zheng Y."/>
            <person name="Liu W."/>
            <person name="Sun H."/>
            <person name="Yang X."/>
            <person name="Xu Y."/>
            <person name="Luo Y."/>
            <person name="Kruse A."/>
            <person name="Fisher T.W."/>
            <person name="Nelson D.R."/>
            <person name="Elimelech M."/>
            <person name="MacCoss M."/>
            <person name="Johnson R."/>
            <person name="Cohen E."/>
            <person name="Hunter W.B."/>
            <person name="Brown J.K."/>
            <person name="Jander G."/>
            <person name="Cilia M."/>
            <person name="Douglas A.E."/>
            <person name="Ghanim M."/>
            <person name="Simmons A.M."/>
            <person name="Wintermantel W.M."/>
            <person name="Ling K.-S."/>
            <person name="Fei Z."/>
        </authorList>
    </citation>
    <scope>NUCLEOTIDE SEQUENCE [LARGE SCALE GENOMIC DNA]</scope>
    <source>
        <strain evidence="25 26">MEAM1</strain>
    </source>
</reference>
<evidence type="ECO:0000256" key="2">
    <source>
        <dbReference type="ARBA" id="ARBA00004165"/>
    </source>
</evidence>
<keyword evidence="11" id="KW-0677">Repeat</keyword>
<evidence type="ECO:0000256" key="13">
    <source>
        <dbReference type="ARBA" id="ARBA00022807"/>
    </source>
</evidence>
<keyword evidence="5" id="KW-0964">Secreted</keyword>
<dbReference type="Gene3D" id="3.40.50.11050">
    <property type="match status" value="1"/>
</dbReference>
<evidence type="ECO:0000256" key="15">
    <source>
        <dbReference type="ARBA" id="ARBA00022842"/>
    </source>
</evidence>
<dbReference type="EMBL" id="CP016303">
    <property type="protein sequence ID" value="ASX26688.1"/>
    <property type="molecule type" value="Genomic_DNA"/>
</dbReference>
<protein>
    <recommendedName>
        <fullName evidence="24">Peptidase C80 domain-containing protein</fullName>
    </recommendedName>
</protein>
<keyword evidence="10" id="KW-0732">Signal</keyword>
<evidence type="ECO:0000256" key="10">
    <source>
        <dbReference type="ARBA" id="ARBA00022729"/>
    </source>
</evidence>
<dbReference type="GO" id="GO:0090729">
    <property type="term" value="F:toxin activity"/>
    <property type="evidence" value="ECO:0007669"/>
    <property type="project" value="UniProtKB-KW"/>
</dbReference>
<gene>
    <name evidence="25" type="ORF">BA171_06570</name>
</gene>
<feature type="region of interest" description="Disordered" evidence="22">
    <location>
        <begin position="1"/>
        <end position="30"/>
    </location>
</feature>
<dbReference type="Proteomes" id="UP000216438">
    <property type="component" value="Chromosome"/>
</dbReference>
<keyword evidence="4" id="KW-1032">Host cell membrane</keyword>
<keyword evidence="9" id="KW-0479">Metal-binding</keyword>
<evidence type="ECO:0000256" key="6">
    <source>
        <dbReference type="ARBA" id="ARBA00022656"/>
    </source>
</evidence>
<keyword evidence="8" id="KW-0808">Transferase</keyword>
<dbReference type="GO" id="GO:0008289">
    <property type="term" value="F:lipid binding"/>
    <property type="evidence" value="ECO:0007669"/>
    <property type="project" value="UniProtKB-KW"/>
</dbReference>
<keyword evidence="13" id="KW-0788">Thiol protease</keyword>
<dbReference type="Pfam" id="PF13517">
    <property type="entry name" value="FG-GAP_3"/>
    <property type="match status" value="1"/>
</dbReference>
<evidence type="ECO:0000256" key="11">
    <source>
        <dbReference type="ARBA" id="ARBA00022737"/>
    </source>
</evidence>
<keyword evidence="20" id="KW-1035">Host cytoplasm</keyword>
<dbReference type="GO" id="GO:0006508">
    <property type="term" value="P:proteolysis"/>
    <property type="evidence" value="ECO:0007669"/>
    <property type="project" value="UniProtKB-KW"/>
</dbReference>
<dbReference type="GO" id="GO:0020002">
    <property type="term" value="C:host cell plasma membrane"/>
    <property type="evidence" value="ECO:0007669"/>
    <property type="project" value="UniProtKB-SubCell"/>
</dbReference>
<evidence type="ECO:0000256" key="4">
    <source>
        <dbReference type="ARBA" id="ARBA00022511"/>
    </source>
</evidence>
<comment type="subcellular location">
    <subcellularLocation>
        <location evidence="2">Host cell membrane</location>
    </subcellularLocation>
    <subcellularLocation>
        <location evidence="21">Host cytoplasm</location>
        <location evidence="21">Host cytosol</location>
    </subcellularLocation>
    <subcellularLocation>
        <location evidence="3">Secreted</location>
    </subcellularLocation>
</comment>
<feature type="transmembrane region" description="Helical" evidence="23">
    <location>
        <begin position="868"/>
        <end position="891"/>
    </location>
</feature>
<keyword evidence="23" id="KW-0812">Transmembrane</keyword>
<evidence type="ECO:0000256" key="17">
    <source>
        <dbReference type="ARBA" id="ARBA00023026"/>
    </source>
</evidence>
<feature type="transmembrane region" description="Helical" evidence="23">
    <location>
        <begin position="898"/>
        <end position="920"/>
    </location>
</feature>